<feature type="region of interest" description="Disordered" evidence="7">
    <location>
        <begin position="71"/>
        <end position="90"/>
    </location>
</feature>
<dbReference type="InterPro" id="IPR021027">
    <property type="entry name" value="Transposase_put_HTH"/>
</dbReference>
<dbReference type="Pfam" id="PF07282">
    <property type="entry name" value="Cas12f1-like_TNB"/>
    <property type="match status" value="1"/>
</dbReference>
<evidence type="ECO:0000256" key="5">
    <source>
        <dbReference type="ARBA" id="ARBA00023125"/>
    </source>
</evidence>
<evidence type="ECO:0000313" key="13">
    <source>
        <dbReference type="EMBL" id="MBB5866658.1"/>
    </source>
</evidence>
<dbReference type="PANTHER" id="PTHR46637">
    <property type="entry name" value="TIS1421-TRANSPOSASE PROTEIN A"/>
    <property type="match status" value="1"/>
</dbReference>
<evidence type="ECO:0000259" key="12">
    <source>
        <dbReference type="Pfam" id="PF13340"/>
    </source>
</evidence>
<evidence type="ECO:0000259" key="10">
    <source>
        <dbReference type="Pfam" id="PF07282"/>
    </source>
</evidence>
<dbReference type="Pfam" id="PF12323">
    <property type="entry name" value="HTH_OrfB_IS605"/>
    <property type="match status" value="1"/>
</dbReference>
<keyword evidence="6" id="KW-0233">DNA recombination</keyword>
<evidence type="ECO:0000313" key="14">
    <source>
        <dbReference type="Proteomes" id="UP000587527"/>
    </source>
</evidence>
<keyword evidence="3" id="KW-0479">Metal-binding</keyword>
<dbReference type="InterPro" id="IPR025161">
    <property type="entry name" value="IS402-like_dom"/>
</dbReference>
<dbReference type="Proteomes" id="UP000587527">
    <property type="component" value="Unassembled WGS sequence"/>
</dbReference>
<dbReference type="EMBL" id="JACHMN010000001">
    <property type="protein sequence ID" value="MBB5866658.1"/>
    <property type="molecule type" value="Genomic_DNA"/>
</dbReference>
<reference evidence="13 14" key="1">
    <citation type="submission" date="2020-08" db="EMBL/GenBank/DDBJ databases">
        <title>Sequencing the genomes of 1000 actinobacteria strains.</title>
        <authorList>
            <person name="Klenk H.-P."/>
        </authorList>
    </citation>
    <scope>NUCLEOTIDE SEQUENCE [LARGE SCALE GENOMIC DNA]</scope>
    <source>
        <strain evidence="13 14">DSM 45362</strain>
    </source>
</reference>
<evidence type="ECO:0000256" key="4">
    <source>
        <dbReference type="ARBA" id="ARBA00022833"/>
    </source>
</evidence>
<evidence type="ECO:0000256" key="1">
    <source>
        <dbReference type="ARBA" id="ARBA00008761"/>
    </source>
</evidence>
<evidence type="ECO:0000256" key="3">
    <source>
        <dbReference type="ARBA" id="ARBA00022723"/>
    </source>
</evidence>
<dbReference type="Pfam" id="PF13340">
    <property type="entry name" value="DUF4096"/>
    <property type="match status" value="1"/>
</dbReference>
<protein>
    <submittedName>
        <fullName evidence="13">Putative transposase</fullName>
    </submittedName>
</protein>
<evidence type="ECO:0000256" key="6">
    <source>
        <dbReference type="ARBA" id="ARBA00023172"/>
    </source>
</evidence>
<comment type="caution">
    <text evidence="13">The sequence shown here is derived from an EMBL/GenBank/DDBJ whole genome shotgun (WGS) entry which is preliminary data.</text>
</comment>
<evidence type="ECO:0000259" key="8">
    <source>
        <dbReference type="Pfam" id="PF01385"/>
    </source>
</evidence>
<comment type="similarity">
    <text evidence="1">In the C-terminal section; belongs to the transposase 35 family.</text>
</comment>
<organism evidence="13 14">
    <name type="scientific">Allocatelliglobosispora scoriae</name>
    <dbReference type="NCBI Taxonomy" id="643052"/>
    <lineage>
        <taxon>Bacteria</taxon>
        <taxon>Bacillati</taxon>
        <taxon>Actinomycetota</taxon>
        <taxon>Actinomycetes</taxon>
        <taxon>Micromonosporales</taxon>
        <taxon>Micromonosporaceae</taxon>
        <taxon>Allocatelliglobosispora</taxon>
    </lineage>
</organism>
<evidence type="ECO:0000259" key="9">
    <source>
        <dbReference type="Pfam" id="PF01609"/>
    </source>
</evidence>
<dbReference type="InterPro" id="IPR001959">
    <property type="entry name" value="Transposase"/>
</dbReference>
<keyword evidence="14" id="KW-1185">Reference proteome</keyword>
<feature type="domain" description="Cas12f1-like TNB" evidence="10">
    <location>
        <begin position="512"/>
        <end position="579"/>
    </location>
</feature>
<keyword evidence="5" id="KW-0238">DNA-binding</keyword>
<dbReference type="AlphaFoldDB" id="A0A841BH71"/>
<evidence type="ECO:0000256" key="2">
    <source>
        <dbReference type="ARBA" id="ARBA00022578"/>
    </source>
</evidence>
<feature type="domain" description="Insertion element IS402-like" evidence="12">
    <location>
        <begin position="2"/>
        <end position="40"/>
    </location>
</feature>
<sequence length="630" mass="68610">MRWRVRVGAPWRDVPPCYGTWQAVYGLFRRKQRAGVWLRLVAGLQRRADALGLIGWDVSVDATTVRAHQHAAGARRNGDAQAEPPVGEPADHAFGRSRGGWTTKLHLACEQGRKPLSMLLTAGHRGDSPQFAAVLAGIRVVGRVVGGVWHGVVARFTAFRFTVDPTPGQEVLLRRYAGASRFGYNQCLRLVKDALDAKVRGGVMKVPWTGFDLVNAFNAWKRSGDAGRVMVAAGDGTVSIEATGLVWRAEVSQQVFEEAAVDLGRALAAYTGSKAGARAGRRVGFPRFKSKKRTRLGFRVRCKTSRAGKADVRVGDNVARSVTLPGIGVLVVREDTRQLRRMLSKGRAKVLSATVGYRAGRWFVSLTCEAADLHQARQHPQPDPADAATGTTGCGWVGVDRGLSAFVVAARADGTPVLRVDDPPRPSRAGMGWQRRLARSVSRKQLGSANRRDAAARLANHHAYVRTVRQRFLHHVSNQLVKTHDRLALETLNITGMLRTHRLAAAIADAAWAELARQVTYKQAWHGGRVVLVDRWYPSTKTCSACRTITPAMPLGQRVSTCGTCGYRADRDHNAAVNLAVWAEQHHARPGTSTQGARSPTPAEGKALARAPARVKPAPTTWEPHPPPPE</sequence>
<dbReference type="GO" id="GO:0046872">
    <property type="term" value="F:metal ion binding"/>
    <property type="evidence" value="ECO:0007669"/>
    <property type="project" value="UniProtKB-KW"/>
</dbReference>
<dbReference type="GO" id="GO:0006313">
    <property type="term" value="P:DNA transposition"/>
    <property type="evidence" value="ECO:0007669"/>
    <property type="project" value="InterPro"/>
</dbReference>
<dbReference type="GO" id="GO:0004803">
    <property type="term" value="F:transposase activity"/>
    <property type="evidence" value="ECO:0007669"/>
    <property type="project" value="InterPro"/>
</dbReference>
<gene>
    <name evidence="13" type="ORF">F4553_000037</name>
</gene>
<proteinExistence type="inferred from homology"/>
<feature type="region of interest" description="Disordered" evidence="7">
    <location>
        <begin position="586"/>
        <end position="630"/>
    </location>
</feature>
<accession>A0A841BH71</accession>
<dbReference type="InterPro" id="IPR010095">
    <property type="entry name" value="Cas12f1-like_TNB"/>
</dbReference>
<dbReference type="InterPro" id="IPR052909">
    <property type="entry name" value="Transposase_6_like"/>
</dbReference>
<keyword evidence="4" id="KW-0862">Zinc</keyword>
<dbReference type="PANTHER" id="PTHR46637:SF1">
    <property type="entry name" value="BLL5188 PROTEIN"/>
    <property type="match status" value="1"/>
</dbReference>
<keyword evidence="2" id="KW-0815">Transposition</keyword>
<evidence type="ECO:0000256" key="7">
    <source>
        <dbReference type="SAM" id="MobiDB-lite"/>
    </source>
</evidence>
<evidence type="ECO:0000259" key="11">
    <source>
        <dbReference type="Pfam" id="PF12323"/>
    </source>
</evidence>
<dbReference type="InterPro" id="IPR002559">
    <property type="entry name" value="Transposase_11"/>
</dbReference>
<dbReference type="Pfam" id="PF01385">
    <property type="entry name" value="OrfB_IS605"/>
    <property type="match status" value="1"/>
</dbReference>
<dbReference type="Pfam" id="PF01609">
    <property type="entry name" value="DDE_Tnp_1"/>
    <property type="match status" value="1"/>
</dbReference>
<feature type="domain" description="Transposase IS4-like" evidence="9">
    <location>
        <begin position="58"/>
        <end position="143"/>
    </location>
</feature>
<name>A0A841BH71_9ACTN</name>
<dbReference type="NCBIfam" id="NF040570">
    <property type="entry name" value="guided_TnpB"/>
    <property type="match status" value="1"/>
</dbReference>
<feature type="domain" description="Transposase putative helix-turn-helix" evidence="11">
    <location>
        <begin position="157"/>
        <end position="195"/>
    </location>
</feature>
<dbReference type="GO" id="GO:0003677">
    <property type="term" value="F:DNA binding"/>
    <property type="evidence" value="ECO:0007669"/>
    <property type="project" value="UniProtKB-KW"/>
</dbReference>
<feature type="domain" description="Probable transposase IS891/IS1136/IS1341" evidence="8">
    <location>
        <begin position="397"/>
        <end position="499"/>
    </location>
</feature>